<dbReference type="EMBL" id="WNDQ01000078">
    <property type="protein sequence ID" value="KAF1018670.1"/>
    <property type="molecule type" value="Genomic_DNA"/>
</dbReference>
<dbReference type="Pfam" id="PF04375">
    <property type="entry name" value="HemX"/>
    <property type="match status" value="1"/>
</dbReference>
<reference evidence="3" key="1">
    <citation type="journal article" date="2020" name="MBio">
        <title>Horizontal gene transfer to a defensive symbiont with a reduced genome amongst a multipartite beetle microbiome.</title>
        <authorList>
            <person name="Waterworth S.C."/>
            <person name="Florez L.V."/>
            <person name="Rees E.R."/>
            <person name="Hertweck C."/>
            <person name="Kaltenpoth M."/>
            <person name="Kwan J.C."/>
        </authorList>
    </citation>
    <scope>NUCLEOTIDE SEQUENCE [LARGE SCALE GENOMIC DNA]</scope>
</reference>
<dbReference type="PANTHER" id="PTHR38043">
    <property type="entry name" value="PROTEIN HEMX"/>
    <property type="match status" value="1"/>
</dbReference>
<protein>
    <submittedName>
        <fullName evidence="2">Protein HemX</fullName>
    </submittedName>
</protein>
<feature type="region of interest" description="Disordered" evidence="1">
    <location>
        <begin position="1"/>
        <end position="28"/>
    </location>
</feature>
<evidence type="ECO:0000313" key="3">
    <source>
        <dbReference type="Proteomes" id="UP000461670"/>
    </source>
</evidence>
<comment type="caution">
    <text evidence="2">The sequence shown here is derived from an EMBL/GenBank/DDBJ whole genome shotgun (WGS) entry which is preliminary data.</text>
</comment>
<proteinExistence type="predicted"/>
<dbReference type="AlphaFoldDB" id="A0A7V8FKY6"/>
<evidence type="ECO:0000256" key="1">
    <source>
        <dbReference type="SAM" id="MobiDB-lite"/>
    </source>
</evidence>
<organism evidence="2 3">
    <name type="scientific">Paracidovorax wautersii</name>
    <dbReference type="NCBI Taxonomy" id="1177982"/>
    <lineage>
        <taxon>Bacteria</taxon>
        <taxon>Pseudomonadati</taxon>
        <taxon>Pseudomonadota</taxon>
        <taxon>Betaproteobacteria</taxon>
        <taxon>Burkholderiales</taxon>
        <taxon>Comamonadaceae</taxon>
        <taxon>Paracidovorax</taxon>
    </lineage>
</organism>
<dbReference type="InterPro" id="IPR007470">
    <property type="entry name" value="HemX"/>
</dbReference>
<name>A0A7V8FKY6_9BURK</name>
<evidence type="ECO:0000313" key="2">
    <source>
        <dbReference type="EMBL" id="KAF1018670.1"/>
    </source>
</evidence>
<feature type="compositionally biased region" description="Low complexity" evidence="1">
    <location>
        <begin position="11"/>
        <end position="28"/>
    </location>
</feature>
<sequence>MQDNQNAVPLTSPAGPTPASFAAPPAATGPGGWRPPVWLLVLLVLLASADAIGSALLWQRIGQLQSDVAHRSADSNNQSIEARTLSQQAQTLSLDNAARLGVLENQVKDLGLQRAQLETLVNQITRTQDGNLVAEINASVRLAQQQMELTGSTEPVLTALNRARARLEQAGQPQLGSLQRAITSDIERLQSADTVDVLGIQKRMDDMLRWADDMPLLNHVTDVGRSPSTPALPMGEGGDGWKAWWTAIWDDLRQLVRVTRLDRPEAALVAPDQAFFLRENLKLRLLHARVDLAARHYGQARSELAVVTDLTTRYFDPAARVTQQVRAALEQTQADVRDVQPPRIDETLAALAAVSAAHP</sequence>
<dbReference type="PANTHER" id="PTHR38043:SF1">
    <property type="entry name" value="PROTEIN HEMX"/>
    <property type="match status" value="1"/>
</dbReference>
<gene>
    <name evidence="2" type="primary">hemX</name>
    <name evidence="2" type="ORF">GAK30_03556</name>
</gene>
<accession>A0A7V8FKY6</accession>
<dbReference type="Proteomes" id="UP000461670">
    <property type="component" value="Unassembled WGS sequence"/>
</dbReference>